<comment type="caution">
    <text evidence="4">The sequence shown here is derived from an EMBL/GenBank/DDBJ whole genome shotgun (WGS) entry which is preliminary data.</text>
</comment>
<evidence type="ECO:0000313" key="4">
    <source>
        <dbReference type="EMBL" id="MBC8198692.1"/>
    </source>
</evidence>
<dbReference type="NCBIfam" id="NF033551">
    <property type="entry name" value="transpos_IS1182"/>
    <property type="match status" value="1"/>
</dbReference>
<evidence type="ECO:0000259" key="3">
    <source>
        <dbReference type="Pfam" id="PF13751"/>
    </source>
</evidence>
<reference evidence="4 5" key="1">
    <citation type="submission" date="2020-08" db="EMBL/GenBank/DDBJ databases">
        <title>Bridging the membrane lipid divide: bacteria of the FCB group superphylum have the potential to synthesize archaeal ether lipids.</title>
        <authorList>
            <person name="Villanueva L."/>
            <person name="Von Meijenfeldt F.A.B."/>
            <person name="Westbye A.B."/>
            <person name="Yadav S."/>
            <person name="Hopmans E.C."/>
            <person name="Dutilh B.E."/>
            <person name="Sinninghe Damste J.S."/>
        </authorList>
    </citation>
    <scope>NUCLEOTIDE SEQUENCE [LARGE SCALE GENOMIC DNA]</scope>
    <source>
        <strain evidence="4">NIOZ-UU82</strain>
    </source>
</reference>
<name>A0A8J6N6K4_9BACT</name>
<dbReference type="InterPro" id="IPR008490">
    <property type="entry name" value="Transposase_InsH_N"/>
</dbReference>
<gene>
    <name evidence="4" type="ORF">H8E80_01400</name>
</gene>
<dbReference type="InterPro" id="IPR025668">
    <property type="entry name" value="Tnp_DDE_dom"/>
</dbReference>
<dbReference type="Pfam" id="PF05598">
    <property type="entry name" value="DUF772"/>
    <property type="match status" value="1"/>
</dbReference>
<dbReference type="Pfam" id="PF13751">
    <property type="entry name" value="DDE_Tnp_1_6"/>
    <property type="match status" value="1"/>
</dbReference>
<feature type="compositionally biased region" description="Polar residues" evidence="1">
    <location>
        <begin position="197"/>
        <end position="215"/>
    </location>
</feature>
<feature type="compositionally biased region" description="Basic and acidic residues" evidence="1">
    <location>
        <begin position="182"/>
        <end position="193"/>
    </location>
</feature>
<sequence>MMGHQPQSQEKLFYTRFNLSQRIPKNHILRKISNMVDFDFVYKEVKDKYGYNGNISVPPPVILKLMFLLIFYNVRSERDLMSTLPFRLDWLWFLDYDLDDEIPNHSVLSKARTRWGVSTFQCFFERIVMQCVQAGLVDGSNLFMDSSNIQADASNNSVVNTHDIKRYLKKSYQLFEDRLEKENNQSDDDHIDPPKTGSANSKYLSTTDPDASVQRQGGGRSKLKYKVHRGVDGKHEIITATSVSTGSVNEAHLLKPLLLEHEKTTGLKAQSCVADSKYGIIANYLACHDLGLKGHFASFEKAHRGSGRQKDIFPKENFVYNPGTDSFTCPEGEELKRRRFSKQRRYWEYTALPTVCRNCRSFSRCTRSKTGRSLKRHERQEDLDHMLLESESKESLKDIRTRQYLMERSFARSTRYGFKRARWRRLWRVKIQEYLTAAIQNVMVFVQHVKEPEATKAVANRKPEKSNGTGQFILQFLALFTTKSISKNLLHVPAG</sequence>
<feature type="domain" description="Transposase InsH N-terminal" evidence="2">
    <location>
        <begin position="18"/>
        <end position="114"/>
    </location>
</feature>
<dbReference type="PANTHER" id="PTHR33408:SF2">
    <property type="entry name" value="TRANSPOSASE DDE DOMAIN-CONTAINING PROTEIN"/>
    <property type="match status" value="1"/>
</dbReference>
<feature type="region of interest" description="Disordered" evidence="1">
    <location>
        <begin position="182"/>
        <end position="222"/>
    </location>
</feature>
<proteinExistence type="predicted"/>
<evidence type="ECO:0000259" key="2">
    <source>
        <dbReference type="Pfam" id="PF05598"/>
    </source>
</evidence>
<feature type="domain" description="Transposase DDE" evidence="3">
    <location>
        <begin position="328"/>
        <end position="443"/>
    </location>
</feature>
<dbReference type="InterPro" id="IPR047629">
    <property type="entry name" value="IS1182_transpos"/>
</dbReference>
<organism evidence="4 5">
    <name type="scientific">Candidatus Desulfaltia bathyphila</name>
    <dbReference type="NCBI Taxonomy" id="2841697"/>
    <lineage>
        <taxon>Bacteria</taxon>
        <taxon>Pseudomonadati</taxon>
        <taxon>Thermodesulfobacteriota</taxon>
        <taxon>Desulfobacteria</taxon>
        <taxon>Desulfobacterales</taxon>
        <taxon>Desulfobacterales incertae sedis</taxon>
        <taxon>Candidatus Desulfaltia</taxon>
    </lineage>
</organism>
<evidence type="ECO:0000313" key="5">
    <source>
        <dbReference type="Proteomes" id="UP000603545"/>
    </source>
</evidence>
<dbReference type="Proteomes" id="UP000603545">
    <property type="component" value="Unassembled WGS sequence"/>
</dbReference>
<evidence type="ECO:0000256" key="1">
    <source>
        <dbReference type="SAM" id="MobiDB-lite"/>
    </source>
</evidence>
<dbReference type="EMBL" id="JACNLL010000019">
    <property type="protein sequence ID" value="MBC8198692.1"/>
    <property type="molecule type" value="Genomic_DNA"/>
</dbReference>
<dbReference type="AlphaFoldDB" id="A0A8J6N6K4"/>
<accession>A0A8J6N6K4</accession>
<dbReference type="PANTHER" id="PTHR33408">
    <property type="entry name" value="TRANSPOSASE"/>
    <property type="match status" value="1"/>
</dbReference>
<protein>
    <submittedName>
        <fullName evidence="4">IS1182 family transposase</fullName>
    </submittedName>
</protein>